<reference evidence="1 2" key="1">
    <citation type="journal article" date="2019" name="Sci. Rep.">
        <title>Extended insight into the Mycobacterium chelonae-abscessus complex through whole genome sequencing of Mycobacterium salmoniphilum outbreak and Mycobacterium salmoniphilum-like strains.</title>
        <authorList>
            <person name="Behra P.R.K."/>
            <person name="Das S."/>
            <person name="Pettersson B.M.F."/>
            <person name="Shirreff L."/>
            <person name="DuCote T."/>
            <person name="Jacobsson K.G."/>
            <person name="Ennis D.G."/>
            <person name="Kirsebom L.A."/>
        </authorList>
    </citation>
    <scope>NUCLEOTIDE SEQUENCE [LARGE SCALE GENOMIC DNA]</scope>
    <source>
        <strain evidence="1 2">DE 4585</strain>
    </source>
</reference>
<organism evidence="1 2">
    <name type="scientific">Mycobacteroides salmoniphilum</name>
    <dbReference type="NCBI Taxonomy" id="404941"/>
    <lineage>
        <taxon>Bacteria</taxon>
        <taxon>Bacillati</taxon>
        <taxon>Actinomycetota</taxon>
        <taxon>Actinomycetes</taxon>
        <taxon>Mycobacteriales</taxon>
        <taxon>Mycobacteriaceae</taxon>
        <taxon>Mycobacteroides</taxon>
    </lineage>
</organism>
<dbReference type="InterPro" id="IPR036249">
    <property type="entry name" value="Thioredoxin-like_sf"/>
</dbReference>
<dbReference type="EMBL" id="PECH01000009">
    <property type="protein sequence ID" value="TDZ78629.1"/>
    <property type="molecule type" value="Genomic_DNA"/>
</dbReference>
<evidence type="ECO:0000313" key="2">
    <source>
        <dbReference type="Proteomes" id="UP000295117"/>
    </source>
</evidence>
<evidence type="ECO:0008006" key="3">
    <source>
        <dbReference type="Google" id="ProtNLM"/>
    </source>
</evidence>
<dbReference type="SUPFAM" id="SSF52833">
    <property type="entry name" value="Thioredoxin-like"/>
    <property type="match status" value="1"/>
</dbReference>
<dbReference type="AlphaFoldDB" id="A0A4R8RZ86"/>
<comment type="caution">
    <text evidence="1">The sequence shown here is derived from an EMBL/GenBank/DDBJ whole genome shotgun (WGS) entry which is preliminary data.</text>
</comment>
<dbReference type="Proteomes" id="UP000295117">
    <property type="component" value="Unassembled WGS sequence"/>
</dbReference>
<protein>
    <recommendedName>
        <fullName evidence="3">DSBA-like thioredoxin domain protein</fullName>
    </recommendedName>
</protein>
<name>A0A4R8RZ86_9MYCO</name>
<evidence type="ECO:0000313" key="1">
    <source>
        <dbReference type="EMBL" id="TDZ78629.1"/>
    </source>
</evidence>
<sequence>MDQNELASCDGRCGMSTDRGSAQSGTFDVRIWLDPVCPFSWNTARWLDTAARQSGLLIDWQLMNLAVLNEGRELPPAQQARMDDSRQVGRLMAGVHRELGQRGLRTAYFAFGELYFDESMPVGPHLVDRVLAAVAPQGTPRESLSDISLDALVRSSHEAGQRALGDVGGSPLLQVNGRTFFGPVLTALPEHGNARALLDAVTVIAGVPEFTQLQRPRPAH</sequence>
<dbReference type="Pfam" id="PF22234">
    <property type="entry name" value="Rv2466c-like"/>
    <property type="match status" value="1"/>
</dbReference>
<dbReference type="InterPro" id="IPR053977">
    <property type="entry name" value="Rv2466c-like"/>
</dbReference>
<dbReference type="Gene3D" id="3.40.30.10">
    <property type="entry name" value="Glutaredoxin"/>
    <property type="match status" value="1"/>
</dbReference>
<gene>
    <name evidence="1" type="ORF">DE4585_04466</name>
</gene>
<accession>A0A4R8RZ86</accession>
<proteinExistence type="predicted"/>